<keyword evidence="3" id="KW-1185">Reference proteome</keyword>
<evidence type="ECO:0000256" key="1">
    <source>
        <dbReference type="SAM" id="Coils"/>
    </source>
</evidence>
<reference evidence="2" key="1">
    <citation type="submission" date="2021-04" db="EMBL/GenBank/DDBJ databases">
        <title>novel species isolated from subtropical streams in China.</title>
        <authorList>
            <person name="Lu H."/>
        </authorList>
    </citation>
    <scope>NUCLEOTIDE SEQUENCE</scope>
    <source>
        <strain evidence="2">LFS511W</strain>
    </source>
</reference>
<evidence type="ECO:0000313" key="2">
    <source>
        <dbReference type="EMBL" id="MBR7780712.1"/>
    </source>
</evidence>
<keyword evidence="1" id="KW-0175">Coiled coil</keyword>
<evidence type="ECO:0000313" key="3">
    <source>
        <dbReference type="Proteomes" id="UP000680067"/>
    </source>
</evidence>
<evidence type="ECO:0008006" key="4">
    <source>
        <dbReference type="Google" id="ProtNLM"/>
    </source>
</evidence>
<accession>A0A941DJH0</accession>
<dbReference type="AlphaFoldDB" id="A0A941DJH0"/>
<dbReference type="RefSeq" id="WP_212686100.1">
    <property type="nucleotide sequence ID" value="NZ_JAGSPN010000001.1"/>
</dbReference>
<name>A0A941DJH0_9BURK</name>
<feature type="coiled-coil region" evidence="1">
    <location>
        <begin position="94"/>
        <end position="125"/>
    </location>
</feature>
<sequence length="245" mass="27182">MRKLTILLSLIVLTACSGPKDTPLPRELDKMDTIKPAMEKLTAEERELALSYIMRHTITAKIGGLFGGKEGPGIPEGMTLGKAIEEQRKFKADAAIEEAKQQALKAKLKAEREEAQKQMREAITVTLISKKISEERGYSGIVTDENLRVVFGYKNNTDKEVAGVKGYVSIKDLFGEEISGFLISNDTTIPPGQSITWTGSRSVKYSTGRSDDRKLAELPEEKYKVVWEPEMIVFKDGTKLTGPKE</sequence>
<comment type="caution">
    <text evidence="2">The sequence shown here is derived from an EMBL/GenBank/DDBJ whole genome shotgun (WGS) entry which is preliminary data.</text>
</comment>
<protein>
    <recommendedName>
        <fullName evidence="4">Lipoprotein</fullName>
    </recommendedName>
</protein>
<dbReference type="Proteomes" id="UP000680067">
    <property type="component" value="Unassembled WGS sequence"/>
</dbReference>
<gene>
    <name evidence="2" type="ORF">KDM89_01040</name>
</gene>
<dbReference type="PROSITE" id="PS51257">
    <property type="entry name" value="PROKAR_LIPOPROTEIN"/>
    <property type="match status" value="1"/>
</dbReference>
<proteinExistence type="predicted"/>
<dbReference type="EMBL" id="JAGSPN010000001">
    <property type="protein sequence ID" value="MBR7780712.1"/>
    <property type="molecule type" value="Genomic_DNA"/>
</dbReference>
<organism evidence="2 3">
    <name type="scientific">Undibacterium luofuense</name>
    <dbReference type="NCBI Taxonomy" id="2828733"/>
    <lineage>
        <taxon>Bacteria</taxon>
        <taxon>Pseudomonadati</taxon>
        <taxon>Pseudomonadota</taxon>
        <taxon>Betaproteobacteria</taxon>
        <taxon>Burkholderiales</taxon>
        <taxon>Oxalobacteraceae</taxon>
        <taxon>Undibacterium</taxon>
    </lineage>
</organism>